<dbReference type="WBParaSite" id="Hba_08896">
    <property type="protein sequence ID" value="Hba_08896"/>
    <property type="gene ID" value="Hba_08896"/>
</dbReference>
<dbReference type="Proteomes" id="UP000095283">
    <property type="component" value="Unplaced"/>
</dbReference>
<evidence type="ECO:0000313" key="1">
    <source>
        <dbReference type="Proteomes" id="UP000095283"/>
    </source>
</evidence>
<name>A0A1I7WUN7_HETBA</name>
<sequence>MSEKASADIRSHFLSSVIRWVGIIASGKAPLVFVEENVKIDVKYYQAGILLKQDCLPVHEAKTTVEPCRQKIPDFLGKDIWRSNPLDLNPMDFAI</sequence>
<accession>A0A1I7WUN7</accession>
<protein>
    <submittedName>
        <fullName evidence="2">DUF362 domain-containing protein</fullName>
    </submittedName>
</protein>
<reference evidence="2" key="1">
    <citation type="submission" date="2016-11" db="UniProtKB">
        <authorList>
            <consortium name="WormBaseParasite"/>
        </authorList>
    </citation>
    <scope>IDENTIFICATION</scope>
</reference>
<organism evidence="1 2">
    <name type="scientific">Heterorhabditis bacteriophora</name>
    <name type="common">Entomopathogenic nematode worm</name>
    <dbReference type="NCBI Taxonomy" id="37862"/>
    <lineage>
        <taxon>Eukaryota</taxon>
        <taxon>Metazoa</taxon>
        <taxon>Ecdysozoa</taxon>
        <taxon>Nematoda</taxon>
        <taxon>Chromadorea</taxon>
        <taxon>Rhabditida</taxon>
        <taxon>Rhabditina</taxon>
        <taxon>Rhabditomorpha</taxon>
        <taxon>Strongyloidea</taxon>
        <taxon>Heterorhabditidae</taxon>
        <taxon>Heterorhabditis</taxon>
    </lineage>
</organism>
<proteinExistence type="predicted"/>
<dbReference type="AlphaFoldDB" id="A0A1I7WUN7"/>
<keyword evidence="1" id="KW-1185">Reference proteome</keyword>
<evidence type="ECO:0000313" key="2">
    <source>
        <dbReference type="WBParaSite" id="Hba_08896"/>
    </source>
</evidence>